<accession>A0A7N0U7X3</accession>
<keyword evidence="2" id="KW-1185">Reference proteome</keyword>
<dbReference type="Proteomes" id="UP000594263">
    <property type="component" value="Unplaced"/>
</dbReference>
<dbReference type="Gramene" id="Kaladp0057s0022.1.v1.1">
    <property type="protein sequence ID" value="Kaladp0057s0022.1.v1.1"/>
    <property type="gene ID" value="Kaladp0057s0022.v1.1"/>
</dbReference>
<reference evidence="1" key="1">
    <citation type="submission" date="2021-01" db="UniProtKB">
        <authorList>
            <consortium name="EnsemblPlants"/>
        </authorList>
    </citation>
    <scope>IDENTIFICATION</scope>
</reference>
<protein>
    <submittedName>
        <fullName evidence="1">Uncharacterized protein</fullName>
    </submittedName>
</protein>
<evidence type="ECO:0000313" key="2">
    <source>
        <dbReference type="Proteomes" id="UP000594263"/>
    </source>
</evidence>
<dbReference type="EnsemblPlants" id="Kaladp0057s0022.1.v1.1">
    <property type="protein sequence ID" value="Kaladp0057s0022.1.v1.1"/>
    <property type="gene ID" value="Kaladp0057s0022.v1.1"/>
</dbReference>
<dbReference type="AlphaFoldDB" id="A0A7N0U7X3"/>
<organism evidence="1 2">
    <name type="scientific">Kalanchoe fedtschenkoi</name>
    <name type="common">Lavender scallops</name>
    <name type="synonym">South American air plant</name>
    <dbReference type="NCBI Taxonomy" id="63787"/>
    <lineage>
        <taxon>Eukaryota</taxon>
        <taxon>Viridiplantae</taxon>
        <taxon>Streptophyta</taxon>
        <taxon>Embryophyta</taxon>
        <taxon>Tracheophyta</taxon>
        <taxon>Spermatophyta</taxon>
        <taxon>Magnoliopsida</taxon>
        <taxon>eudicotyledons</taxon>
        <taxon>Gunneridae</taxon>
        <taxon>Pentapetalae</taxon>
        <taxon>Saxifragales</taxon>
        <taxon>Crassulaceae</taxon>
        <taxon>Kalanchoe</taxon>
    </lineage>
</organism>
<evidence type="ECO:0000313" key="1">
    <source>
        <dbReference type="EnsemblPlants" id="Kaladp0057s0022.1.v1.1"/>
    </source>
</evidence>
<sequence>MMLDLVDMLESIMGNTSIYKDEVRRDNNEDRQQTMPRKKKKLVSNVWDSFQKVEVDGSKKVVCNF</sequence>
<name>A0A7N0U7X3_KALFE</name>
<proteinExistence type="predicted"/>